<feature type="compositionally biased region" description="Basic residues" evidence="1">
    <location>
        <begin position="189"/>
        <end position="205"/>
    </location>
</feature>
<accession>A0ABQ0KUX2</accession>
<dbReference type="Pfam" id="PF20414">
    <property type="entry name" value="DUF6698"/>
    <property type="match status" value="1"/>
</dbReference>
<feature type="compositionally biased region" description="Low complexity" evidence="1">
    <location>
        <begin position="15"/>
        <end position="30"/>
    </location>
</feature>
<gene>
    <name evidence="2" type="ORF">MCHLO_00340</name>
</gene>
<evidence type="ECO:0000313" key="3">
    <source>
        <dbReference type="Proteomes" id="UP000815677"/>
    </source>
</evidence>
<reference evidence="2" key="1">
    <citation type="submission" date="2014-09" db="EMBL/GenBank/DDBJ databases">
        <title>Genome sequence of the luminous mushroom Mycena chlorophos for searching fungal bioluminescence genes.</title>
        <authorList>
            <person name="Tanaka Y."/>
            <person name="Kasuga D."/>
            <person name="Oba Y."/>
            <person name="Hase S."/>
            <person name="Sato K."/>
            <person name="Oba Y."/>
            <person name="Sakakibara Y."/>
        </authorList>
    </citation>
    <scope>NUCLEOTIDE SEQUENCE</scope>
</reference>
<feature type="compositionally biased region" description="Basic and acidic residues" evidence="1">
    <location>
        <begin position="35"/>
        <end position="82"/>
    </location>
</feature>
<name>A0ABQ0KUX2_MYCCL</name>
<dbReference type="Proteomes" id="UP000815677">
    <property type="component" value="Unassembled WGS sequence"/>
</dbReference>
<evidence type="ECO:0000256" key="1">
    <source>
        <dbReference type="SAM" id="MobiDB-lite"/>
    </source>
</evidence>
<dbReference type="InterPro" id="IPR046521">
    <property type="entry name" value="DUF6698"/>
</dbReference>
<feature type="region of interest" description="Disordered" evidence="1">
    <location>
        <begin position="504"/>
        <end position="536"/>
    </location>
</feature>
<evidence type="ECO:0000313" key="2">
    <source>
        <dbReference type="EMBL" id="GAT42631.1"/>
    </source>
</evidence>
<proteinExistence type="predicted"/>
<dbReference type="EMBL" id="DF838140">
    <property type="protein sequence ID" value="GAT42631.1"/>
    <property type="molecule type" value="Genomic_DNA"/>
</dbReference>
<organism evidence="2 3">
    <name type="scientific">Mycena chlorophos</name>
    <name type="common">Agaric fungus</name>
    <name type="synonym">Agaricus chlorophos</name>
    <dbReference type="NCBI Taxonomy" id="658473"/>
    <lineage>
        <taxon>Eukaryota</taxon>
        <taxon>Fungi</taxon>
        <taxon>Dikarya</taxon>
        <taxon>Basidiomycota</taxon>
        <taxon>Agaricomycotina</taxon>
        <taxon>Agaricomycetes</taxon>
        <taxon>Agaricomycetidae</taxon>
        <taxon>Agaricales</taxon>
        <taxon>Marasmiineae</taxon>
        <taxon>Mycenaceae</taxon>
        <taxon>Mycena</taxon>
    </lineage>
</organism>
<keyword evidence="3" id="KW-1185">Reference proteome</keyword>
<feature type="region of interest" description="Disordered" evidence="1">
    <location>
        <begin position="1"/>
        <end position="213"/>
    </location>
</feature>
<protein>
    <submittedName>
        <fullName evidence="2">Uncharacterized protein</fullName>
    </submittedName>
</protein>
<feature type="compositionally biased region" description="Acidic residues" evidence="1">
    <location>
        <begin position="124"/>
        <end position="177"/>
    </location>
</feature>
<sequence length="536" mass="61845">MTTHKRAQNAAHLFPPSKSKPNSSRSSYSRTPPPRNDHTPPSKPSRRDDDYDERYRDDRHDPRYDSRNYNHHEQDYYEEQNHNKQQSRKRKRSQSYDPDQDESQQGDDPPSPPRNQGHKAREYDDPEGENSDEDDQKQDTDDEDQQQDTDDEDRQQDTDDEEQKDSEQEDSEQEDTEQMQSRIKSVGRGSRKGKRKQKKPAKRARLQTSEMEATDKRIYNASRMGARLAHPFVTFQTVVEAKVDFLNGEVLPPRDLRYLKVYDALVKIVPELDKAVKAKKRNRVDEIVQIMQTSANQAKHNDTRAFRSTIHLLIPLDDSTTPPAFKASTKADRGFGHEKTRQLLVAQKDYHKLDNAAFVEDILKKKYGPTFEDYPALMYDQSEADPTGKDPEPGLLKGYLPIRVARVILHGERNAFEPATSGKRSNAVRKKVKAINGRLIAYACVQAYFACTTAETWVEKVGTFDIRQWYEDIVDMFDEHGDDEVTEEILDHWNKEIFKESPFHDLSNEKPANPESASAKLKAARRARKAQNAQPS</sequence>